<keyword evidence="10" id="KW-1185">Reference proteome</keyword>
<evidence type="ECO:0000313" key="9">
    <source>
        <dbReference type="EMBL" id="KXX65282.1"/>
    </source>
</evidence>
<feature type="transmembrane region" description="Helical" evidence="8">
    <location>
        <begin position="17"/>
        <end position="35"/>
    </location>
</feature>
<evidence type="ECO:0000256" key="8">
    <source>
        <dbReference type="SAM" id="Phobius"/>
    </source>
</evidence>
<dbReference type="Proteomes" id="UP000075766">
    <property type="component" value="Unassembled WGS sequence"/>
</dbReference>
<keyword evidence="6 8" id="KW-0472">Membrane</keyword>
<keyword evidence="7" id="KW-0813">Transport</keyword>
<evidence type="ECO:0008006" key="11">
    <source>
        <dbReference type="Google" id="ProtNLM"/>
    </source>
</evidence>
<accession>A0ABR5VLI6</accession>
<evidence type="ECO:0000256" key="1">
    <source>
        <dbReference type="ARBA" id="ARBA00004162"/>
    </source>
</evidence>
<comment type="similarity">
    <text evidence="2 7">Belongs to the ExbD/TolR family.</text>
</comment>
<evidence type="ECO:0000256" key="6">
    <source>
        <dbReference type="ARBA" id="ARBA00023136"/>
    </source>
</evidence>
<keyword evidence="3" id="KW-1003">Cell membrane</keyword>
<evidence type="ECO:0000256" key="3">
    <source>
        <dbReference type="ARBA" id="ARBA00022475"/>
    </source>
</evidence>
<keyword evidence="7" id="KW-0653">Protein transport</keyword>
<name>A0ABR5VLI6_MARGR</name>
<gene>
    <name evidence="9" type="ORF">AY586_10100</name>
</gene>
<dbReference type="EMBL" id="LSYU01000035">
    <property type="protein sequence ID" value="KXX65282.1"/>
    <property type="molecule type" value="Genomic_DNA"/>
</dbReference>
<comment type="subcellular location">
    <subcellularLocation>
        <location evidence="1">Cell membrane</location>
        <topology evidence="1">Single-pass membrane protein</topology>
    </subcellularLocation>
    <subcellularLocation>
        <location evidence="7">Cell membrane</location>
        <topology evidence="7">Single-pass type II membrane protein</topology>
    </subcellularLocation>
</comment>
<dbReference type="PANTHER" id="PTHR30558">
    <property type="entry name" value="EXBD MEMBRANE COMPONENT OF PMF-DRIVEN MACROMOLECULE IMPORT SYSTEM"/>
    <property type="match status" value="1"/>
</dbReference>
<reference evidence="9 10" key="1">
    <citation type="submission" date="2016-02" db="EMBL/GenBank/DDBJ databases">
        <title>Genome sequence of Marichromatium gracile YL-28, a purple sulfur bacterium.</title>
        <authorList>
            <person name="Zhao C."/>
            <person name="Hong X."/>
            <person name="Chen S."/>
            <person name="Yang S."/>
        </authorList>
    </citation>
    <scope>NUCLEOTIDE SEQUENCE [LARGE SCALE GENOMIC DNA]</scope>
    <source>
        <strain evidence="9 10">YL28</strain>
    </source>
</reference>
<dbReference type="Gene3D" id="3.30.420.270">
    <property type="match status" value="1"/>
</dbReference>
<protein>
    <recommendedName>
        <fullName evidence="11">Outer membrane transport energization protein ExbD</fullName>
    </recommendedName>
</protein>
<evidence type="ECO:0000313" key="10">
    <source>
        <dbReference type="Proteomes" id="UP000075766"/>
    </source>
</evidence>
<evidence type="ECO:0000256" key="4">
    <source>
        <dbReference type="ARBA" id="ARBA00022692"/>
    </source>
</evidence>
<keyword evidence="4 7" id="KW-0812">Transmembrane</keyword>
<keyword evidence="5 8" id="KW-1133">Transmembrane helix</keyword>
<evidence type="ECO:0000256" key="2">
    <source>
        <dbReference type="ARBA" id="ARBA00005811"/>
    </source>
</evidence>
<evidence type="ECO:0000256" key="7">
    <source>
        <dbReference type="RuleBase" id="RU003879"/>
    </source>
</evidence>
<organism evidence="9 10">
    <name type="scientific">Marichromatium gracile</name>
    <name type="common">Chromatium gracile</name>
    <dbReference type="NCBI Taxonomy" id="1048"/>
    <lineage>
        <taxon>Bacteria</taxon>
        <taxon>Pseudomonadati</taxon>
        <taxon>Pseudomonadota</taxon>
        <taxon>Gammaproteobacteria</taxon>
        <taxon>Chromatiales</taxon>
        <taxon>Chromatiaceae</taxon>
        <taxon>Marichromatium</taxon>
    </lineage>
</organism>
<dbReference type="RefSeq" id="WP_062273485.1">
    <property type="nucleotide sequence ID" value="NZ_LSYU01000035.1"/>
</dbReference>
<evidence type="ECO:0000256" key="5">
    <source>
        <dbReference type="ARBA" id="ARBA00022989"/>
    </source>
</evidence>
<comment type="caution">
    <text evidence="9">The sequence shown here is derived from an EMBL/GenBank/DDBJ whole genome shotgun (WGS) entry which is preliminary data.</text>
</comment>
<dbReference type="PANTHER" id="PTHR30558:SF3">
    <property type="entry name" value="BIOPOLYMER TRANSPORT PROTEIN EXBD-RELATED"/>
    <property type="match status" value="1"/>
</dbReference>
<dbReference type="InterPro" id="IPR003400">
    <property type="entry name" value="ExbD"/>
</dbReference>
<proteinExistence type="inferred from homology"/>
<sequence length="133" mass="13903">MQIPAPPRRGQRDPMSGLVDVVLLLLVFFLLVGTLELPSPLPVTPPEAAPGEPLPDGRLRLVLAADGRHALDGVPITRAELDAEIAARVATDPGRGIAIEADADTPSGALLDLLAVLRAQGVETLSLITRESP</sequence>
<dbReference type="Pfam" id="PF02472">
    <property type="entry name" value="ExbD"/>
    <property type="match status" value="1"/>
</dbReference>